<dbReference type="PANTHER" id="PTHR43586">
    <property type="entry name" value="CYSTEINE DESULFURASE"/>
    <property type="match status" value="1"/>
</dbReference>
<name>A0A3N1Y0H5_9GAMM</name>
<dbReference type="EMBL" id="RJVI01000002">
    <property type="protein sequence ID" value="ROR32339.1"/>
    <property type="molecule type" value="Genomic_DNA"/>
</dbReference>
<dbReference type="GO" id="GO:0016829">
    <property type="term" value="F:lyase activity"/>
    <property type="evidence" value="ECO:0007669"/>
    <property type="project" value="UniProtKB-KW"/>
</dbReference>
<keyword evidence="4" id="KW-1185">Reference proteome</keyword>
<dbReference type="Gene3D" id="3.40.640.10">
    <property type="entry name" value="Type I PLP-dependent aspartate aminotransferase-like (Major domain)"/>
    <property type="match status" value="1"/>
</dbReference>
<evidence type="ECO:0000256" key="1">
    <source>
        <dbReference type="ARBA" id="ARBA00022898"/>
    </source>
</evidence>
<dbReference type="OrthoDB" id="9764293at2"/>
<reference evidence="3 4" key="1">
    <citation type="submission" date="2018-11" db="EMBL/GenBank/DDBJ databases">
        <title>Genomic Encyclopedia of Type Strains, Phase IV (KMG-IV): sequencing the most valuable type-strain genomes for metagenomic binning, comparative biology and taxonomic classification.</title>
        <authorList>
            <person name="Goeker M."/>
        </authorList>
    </citation>
    <scope>NUCLEOTIDE SEQUENCE [LARGE SCALE GENOMIC DNA]</scope>
    <source>
        <strain evidence="3 4">DSM 100275</strain>
    </source>
</reference>
<comment type="caution">
    <text evidence="3">The sequence shown here is derived from an EMBL/GenBank/DDBJ whole genome shotgun (WGS) entry which is preliminary data.</text>
</comment>
<dbReference type="Gene3D" id="3.90.1150.10">
    <property type="entry name" value="Aspartate Aminotransferase, domain 1"/>
    <property type="match status" value="1"/>
</dbReference>
<dbReference type="InterPro" id="IPR015421">
    <property type="entry name" value="PyrdxlP-dep_Trfase_major"/>
</dbReference>
<dbReference type="AlphaFoldDB" id="A0A3N1Y0H5"/>
<feature type="domain" description="Aminotransferase class V" evidence="2">
    <location>
        <begin position="16"/>
        <end position="342"/>
    </location>
</feature>
<evidence type="ECO:0000313" key="3">
    <source>
        <dbReference type="EMBL" id="ROR32339.1"/>
    </source>
</evidence>
<dbReference type="Proteomes" id="UP000276634">
    <property type="component" value="Unassembled WGS sequence"/>
</dbReference>
<proteinExistence type="predicted"/>
<accession>A0A3N1Y0H5</accession>
<dbReference type="InterPro" id="IPR000192">
    <property type="entry name" value="Aminotrans_V_dom"/>
</dbReference>
<dbReference type="InterPro" id="IPR015424">
    <property type="entry name" value="PyrdxlP-dep_Trfase"/>
</dbReference>
<evidence type="ECO:0000313" key="4">
    <source>
        <dbReference type="Proteomes" id="UP000276634"/>
    </source>
</evidence>
<dbReference type="Pfam" id="PF00266">
    <property type="entry name" value="Aminotran_5"/>
    <property type="match status" value="1"/>
</dbReference>
<dbReference type="PANTHER" id="PTHR43586:SF15">
    <property type="entry name" value="BLR3095 PROTEIN"/>
    <property type="match status" value="1"/>
</dbReference>
<keyword evidence="3" id="KW-0456">Lyase</keyword>
<dbReference type="InterPro" id="IPR015422">
    <property type="entry name" value="PyrdxlP-dep_Trfase_small"/>
</dbReference>
<organism evidence="3 4">
    <name type="scientific">Inmirania thermothiophila</name>
    <dbReference type="NCBI Taxonomy" id="1750597"/>
    <lineage>
        <taxon>Bacteria</taxon>
        <taxon>Pseudomonadati</taxon>
        <taxon>Pseudomonadota</taxon>
        <taxon>Gammaproteobacteria</taxon>
        <taxon>Chromatiales</taxon>
        <taxon>Ectothiorhodospiraceae</taxon>
        <taxon>Inmirania</taxon>
    </lineage>
</organism>
<evidence type="ECO:0000259" key="2">
    <source>
        <dbReference type="Pfam" id="PF00266"/>
    </source>
</evidence>
<dbReference type="RefSeq" id="WP_123401287.1">
    <property type="nucleotide sequence ID" value="NZ_RJVI01000002.1"/>
</dbReference>
<dbReference type="SUPFAM" id="SSF53383">
    <property type="entry name" value="PLP-dependent transferases"/>
    <property type="match status" value="1"/>
</dbReference>
<sequence>MSWWAEEFADLEVVHLNHAAVAPWPRRTAQAVARFAAENARRGSLAYREWLAVEARLRARLARLVGAPDPADIALVKNTSEALSFVAWGLDWRPGDRVVTAREEFPSNRVVWQSLARLGVETVLVPLAEAVDPEAALLAAAAHPRVRLLAVSAVQYADGLRLDLGRLGAWCRAHGRLFCVDAIQAVGAVAVDVVRDDIDFLAADGHKWMLGPEGIGVFYCRAALREALALHEYGWHMLARRDDFEALAWEVAADATRFECGSPNMVGIHGLEASLSLLEAVGMAEVERRIQEAVAVLCEGARQAGWRPVRVPRPDLPSGILALRHPRGDEAARLQALRARGVFAAHRAGALRLSPHFHLDEARLGRAVAALEATARP</sequence>
<gene>
    <name evidence="3" type="ORF">EDC57_1537</name>
</gene>
<protein>
    <submittedName>
        <fullName evidence="3">Selenocysteine lyase/cysteine desulfurase</fullName>
    </submittedName>
</protein>
<keyword evidence="1" id="KW-0663">Pyridoxal phosphate</keyword>